<proteinExistence type="predicted"/>
<dbReference type="InterPro" id="IPR006905">
    <property type="entry name" value="Flavin_halogenase"/>
</dbReference>
<dbReference type="Proteomes" id="UP000268684">
    <property type="component" value="Chromosome III"/>
</dbReference>
<dbReference type="PRINTS" id="PR00420">
    <property type="entry name" value="RNGMNOXGNASE"/>
</dbReference>
<dbReference type="EMBL" id="LR025744">
    <property type="protein sequence ID" value="VBB16487.1"/>
    <property type="molecule type" value="Genomic_DNA"/>
</dbReference>
<evidence type="ECO:0000313" key="2">
    <source>
        <dbReference type="Proteomes" id="UP000268684"/>
    </source>
</evidence>
<dbReference type="PANTHER" id="PTHR43747:SF1">
    <property type="entry name" value="SLR1998 PROTEIN"/>
    <property type="match status" value="1"/>
</dbReference>
<dbReference type="Gene3D" id="3.50.50.60">
    <property type="entry name" value="FAD/NAD(P)-binding domain"/>
    <property type="match status" value="1"/>
</dbReference>
<sequence>MTPGHGIAIVGAGPAGCAAAIALMQAGAGPVLLIDAAGRDDSGGAREAGARRPRFGESLPPDIRLVFAALGVQHAFDAQGFDPCCGSASSWGADALGYNDFLFNPHGFGWHVERRRFDALLRDCAIRAGVAWKTGRVEHCSATGNGVRLQLALPGGDTEYVDAAFVVDASGHAACVARAMGAERLDGDRLVCVSACVPLNADSGLGQRSLLEAVEYGWWYAARFAPDEAIVVVATDAQMLRRHALQQPASWHACLRGTRHVAAALGDGVRDAPRTLTVRQARSARLSRCAGPRWLAIGDAAASFDPLSSQGVIKAMLDGMAAAREIAGDRDGRAIAARHEQRIGERFADYTRMRDDFYDQERRWANAPFWLHRRHRDTTTPAGVLHATETQP</sequence>
<accession>A0AAJ5T848</accession>
<protein>
    <submittedName>
        <fullName evidence="1">Geranylgeranyl reductase family,Tryptophan halogenase</fullName>
    </submittedName>
</protein>
<dbReference type="InterPro" id="IPR036188">
    <property type="entry name" value="FAD/NAD-bd_sf"/>
</dbReference>
<dbReference type="Pfam" id="PF04820">
    <property type="entry name" value="Trp_halogenase"/>
    <property type="match status" value="1"/>
</dbReference>
<reference evidence="1 2" key="1">
    <citation type="submission" date="2017-11" db="EMBL/GenBank/DDBJ databases">
        <authorList>
            <person name="Seth-Smith MB H."/>
        </authorList>
    </citation>
    <scope>NUCLEOTIDE SEQUENCE [LARGE SCALE GENOMIC DNA]</scope>
    <source>
        <strain evidence="1">E</strain>
    </source>
</reference>
<organism evidence="1 2">
    <name type="scientific">Burkholderia stabilis</name>
    <dbReference type="NCBI Taxonomy" id="95485"/>
    <lineage>
        <taxon>Bacteria</taxon>
        <taxon>Pseudomonadati</taxon>
        <taxon>Pseudomonadota</taxon>
        <taxon>Betaproteobacteria</taxon>
        <taxon>Burkholderiales</taxon>
        <taxon>Burkholderiaceae</taxon>
        <taxon>Burkholderia</taxon>
        <taxon>Burkholderia cepacia complex</taxon>
    </lineage>
</organism>
<dbReference type="RefSeq" id="WP_122172716.1">
    <property type="nucleotide sequence ID" value="NZ_LR025744.1"/>
</dbReference>
<evidence type="ECO:0000313" key="1">
    <source>
        <dbReference type="EMBL" id="VBB16487.1"/>
    </source>
</evidence>
<gene>
    <name evidence="1" type="ORF">BSTAB16_6692</name>
</gene>
<dbReference type="Gene3D" id="3.30.9.100">
    <property type="match status" value="1"/>
</dbReference>
<dbReference type="InterPro" id="IPR050816">
    <property type="entry name" value="Flavin-dep_Halogenase_NPB"/>
</dbReference>
<name>A0AAJ5T848_9BURK</name>
<dbReference type="GO" id="GO:0004497">
    <property type="term" value="F:monooxygenase activity"/>
    <property type="evidence" value="ECO:0007669"/>
    <property type="project" value="InterPro"/>
</dbReference>
<dbReference type="GeneID" id="71059111"/>
<dbReference type="AlphaFoldDB" id="A0AAJ5T848"/>
<dbReference type="PANTHER" id="PTHR43747">
    <property type="entry name" value="FAD-BINDING PROTEIN"/>
    <property type="match status" value="1"/>
</dbReference>
<dbReference type="SUPFAM" id="SSF51905">
    <property type="entry name" value="FAD/NAD(P)-binding domain"/>
    <property type="match status" value="1"/>
</dbReference>
<keyword evidence="2" id="KW-1185">Reference proteome</keyword>